<gene>
    <name evidence="1" type="ORF">ACFSOZ_17950</name>
</gene>
<dbReference type="RefSeq" id="WP_143748894.1">
    <property type="nucleotide sequence ID" value="NZ_JBHUGZ010000012.1"/>
</dbReference>
<reference evidence="2" key="1">
    <citation type="journal article" date="2019" name="Int. J. Syst. Evol. Microbiol.">
        <title>The Global Catalogue of Microorganisms (GCM) 10K type strain sequencing project: providing services to taxonomists for standard genome sequencing and annotation.</title>
        <authorList>
            <consortium name="The Broad Institute Genomics Platform"/>
            <consortium name="The Broad Institute Genome Sequencing Center for Infectious Disease"/>
            <person name="Wu L."/>
            <person name="Ma J."/>
        </authorList>
    </citation>
    <scope>NUCLEOTIDE SEQUENCE [LARGE SCALE GENOMIC DNA]</scope>
    <source>
        <strain evidence="2">CGMCC 1.16225</strain>
    </source>
</reference>
<comment type="caution">
    <text evidence="1">The sequence shown here is derived from an EMBL/GenBank/DDBJ whole genome shotgun (WGS) entry which is preliminary data.</text>
</comment>
<proteinExistence type="predicted"/>
<name>A0ABW4UE79_9HYPH</name>
<organism evidence="1 2">
    <name type="scientific">Mesorhizobium newzealandense</name>
    <dbReference type="NCBI Taxonomy" id="1300302"/>
    <lineage>
        <taxon>Bacteria</taxon>
        <taxon>Pseudomonadati</taxon>
        <taxon>Pseudomonadota</taxon>
        <taxon>Alphaproteobacteria</taxon>
        <taxon>Hyphomicrobiales</taxon>
        <taxon>Phyllobacteriaceae</taxon>
        <taxon>Mesorhizobium</taxon>
    </lineage>
</organism>
<protein>
    <submittedName>
        <fullName evidence="1">Uncharacterized protein</fullName>
    </submittedName>
</protein>
<keyword evidence="2" id="KW-1185">Reference proteome</keyword>
<accession>A0ABW4UE79</accession>
<sequence>MQPLPVRRVVKGQDDDCDRLAINFLQSRMPSAQDPPLPTFGQSSPLIGWLRSENNVEFFSCLQLIAIFEEIISVRGTRPPRPPSTFPLAQQTKPHPIYRELEAMVEQKATSEKIFYLSK</sequence>
<evidence type="ECO:0000313" key="2">
    <source>
        <dbReference type="Proteomes" id="UP001597405"/>
    </source>
</evidence>
<dbReference type="EMBL" id="JBHUGZ010000012">
    <property type="protein sequence ID" value="MFD1984491.1"/>
    <property type="molecule type" value="Genomic_DNA"/>
</dbReference>
<evidence type="ECO:0000313" key="1">
    <source>
        <dbReference type="EMBL" id="MFD1984491.1"/>
    </source>
</evidence>
<dbReference type="Proteomes" id="UP001597405">
    <property type="component" value="Unassembled WGS sequence"/>
</dbReference>